<dbReference type="OMA" id="IFPQMGH"/>
<keyword evidence="4 11" id="KW-0812">Transmembrane</keyword>
<dbReference type="Proteomes" id="UP000324705">
    <property type="component" value="Chromosome 6B"/>
</dbReference>
<dbReference type="CDD" id="cd18578">
    <property type="entry name" value="ABC_6TM_Pgp_ABCB1_D2_like"/>
    <property type="match status" value="1"/>
</dbReference>
<dbReference type="GO" id="GO:0016887">
    <property type="term" value="F:ATP hydrolysis activity"/>
    <property type="evidence" value="ECO:0007669"/>
    <property type="project" value="InterPro"/>
</dbReference>
<dbReference type="GO" id="GO:0005524">
    <property type="term" value="F:ATP binding"/>
    <property type="evidence" value="ECO:0007669"/>
    <property type="project" value="UniProtKB-KW"/>
</dbReference>
<proteinExistence type="inferred from homology"/>
<keyword evidence="6" id="KW-0547">Nucleotide-binding</keyword>
<keyword evidence="3" id="KW-0813">Transport</keyword>
<keyword evidence="5" id="KW-0677">Repeat</keyword>
<evidence type="ECO:0000313" key="15">
    <source>
        <dbReference type="Proteomes" id="UP000324705"/>
    </source>
</evidence>
<evidence type="ECO:0000259" key="12">
    <source>
        <dbReference type="PROSITE" id="PS50893"/>
    </source>
</evidence>
<keyword evidence="8 11" id="KW-1133">Transmembrane helix</keyword>
<evidence type="ECO:0000256" key="1">
    <source>
        <dbReference type="ARBA" id="ARBA00004141"/>
    </source>
</evidence>
<dbReference type="FunFam" id="3.40.50.300:FF:000967">
    <property type="entry name" value="ABC multidrug transporter mdr4"/>
    <property type="match status" value="1"/>
</dbReference>
<feature type="domain" description="ABC transporter" evidence="12">
    <location>
        <begin position="371"/>
        <end position="607"/>
    </location>
</feature>
<evidence type="ECO:0000256" key="7">
    <source>
        <dbReference type="ARBA" id="ARBA00022840"/>
    </source>
</evidence>
<protein>
    <submittedName>
        <fullName evidence="14">Uncharacterized protein</fullName>
    </submittedName>
</protein>
<evidence type="ECO:0000256" key="11">
    <source>
        <dbReference type="SAM" id="Phobius"/>
    </source>
</evidence>
<dbReference type="InterPro" id="IPR011527">
    <property type="entry name" value="ABC1_TM_dom"/>
</dbReference>
<dbReference type="InterPro" id="IPR003439">
    <property type="entry name" value="ABC_transporter-like_ATP-bd"/>
</dbReference>
<feature type="transmembrane region" description="Helical" evidence="11">
    <location>
        <begin position="272"/>
        <end position="292"/>
    </location>
</feature>
<evidence type="ECO:0000256" key="6">
    <source>
        <dbReference type="ARBA" id="ARBA00022741"/>
    </source>
</evidence>
<dbReference type="PROSITE" id="PS50929">
    <property type="entry name" value="ABC_TM1F"/>
    <property type="match status" value="2"/>
</dbReference>
<dbReference type="PROSITE" id="PS00211">
    <property type="entry name" value="ABC_TRANSPORTER_1"/>
    <property type="match status" value="2"/>
</dbReference>
<dbReference type="FunFam" id="1.20.1560.10:FF:000152">
    <property type="entry name" value="MDR-like ABC transporter"/>
    <property type="match status" value="2"/>
</dbReference>
<dbReference type="Pfam" id="PF00005">
    <property type="entry name" value="ABC_tran"/>
    <property type="match status" value="2"/>
</dbReference>
<evidence type="ECO:0000256" key="8">
    <source>
        <dbReference type="ARBA" id="ARBA00022989"/>
    </source>
</evidence>
<dbReference type="FunFam" id="3.40.50.300:FF:000205">
    <property type="entry name" value="ABC transporter B family member 4"/>
    <property type="match status" value="1"/>
</dbReference>
<dbReference type="InterPro" id="IPR003593">
    <property type="entry name" value="AAA+_ATPase"/>
</dbReference>
<dbReference type="GO" id="GO:0090374">
    <property type="term" value="P:oligopeptide export from mitochondrion"/>
    <property type="evidence" value="ECO:0007669"/>
    <property type="project" value="TreeGrafter"/>
</dbReference>
<dbReference type="SUPFAM" id="SSF52540">
    <property type="entry name" value="P-loop containing nucleoside triphosphate hydrolases"/>
    <property type="match status" value="2"/>
</dbReference>
<gene>
    <name evidence="14" type="ORF">TRITD_6Bv1G062620</name>
</gene>
<dbReference type="PANTHER" id="PTHR43394:SF11">
    <property type="entry name" value="ATP-BINDING CASSETTE TRANSPORTER"/>
    <property type="match status" value="1"/>
</dbReference>
<comment type="subcellular location">
    <subcellularLocation>
        <location evidence="1">Membrane</location>
        <topology evidence="1">Multi-pass membrane protein</topology>
    </subcellularLocation>
</comment>
<evidence type="ECO:0000256" key="4">
    <source>
        <dbReference type="ARBA" id="ARBA00022692"/>
    </source>
</evidence>
<keyword evidence="7" id="KW-0067">ATP-binding</keyword>
<dbReference type="PROSITE" id="PS50893">
    <property type="entry name" value="ABC_TRANSPORTER_2"/>
    <property type="match status" value="2"/>
</dbReference>
<accession>A0A9R0YK06</accession>
<dbReference type="InterPro" id="IPR017871">
    <property type="entry name" value="ABC_transporter-like_CS"/>
</dbReference>
<reference evidence="14 15" key="1">
    <citation type="submission" date="2017-09" db="EMBL/GenBank/DDBJ databases">
        <authorList>
            <consortium name="International Durum Wheat Genome Sequencing Consortium (IDWGSC)"/>
            <person name="Milanesi L."/>
        </authorList>
    </citation>
    <scope>NUCLEOTIDE SEQUENCE [LARGE SCALE GENOMIC DNA]</scope>
    <source>
        <strain evidence="15">cv. Svevo</strain>
    </source>
</reference>
<dbReference type="Gene3D" id="3.40.50.300">
    <property type="entry name" value="P-loop containing nucleotide triphosphate hydrolases"/>
    <property type="match status" value="2"/>
</dbReference>
<keyword evidence="9 11" id="KW-0472">Membrane</keyword>
<evidence type="ECO:0000256" key="10">
    <source>
        <dbReference type="SAM" id="MobiDB-lite"/>
    </source>
</evidence>
<evidence type="ECO:0000313" key="14">
    <source>
        <dbReference type="EMBL" id="VAI55908.1"/>
    </source>
</evidence>
<feature type="transmembrane region" description="Helical" evidence="11">
    <location>
        <begin position="797"/>
        <end position="817"/>
    </location>
</feature>
<comment type="similarity">
    <text evidence="2">Belongs to the ABC transporter superfamily. ABCB family. Multidrug resistance exporter (TC 3.A.1.201) subfamily.</text>
</comment>
<dbReference type="CDD" id="cd03249">
    <property type="entry name" value="ABC_MTABC3_MDL1_MDL2"/>
    <property type="match status" value="1"/>
</dbReference>
<dbReference type="InterPro" id="IPR036640">
    <property type="entry name" value="ABC1_TM_sf"/>
</dbReference>
<dbReference type="Gene3D" id="1.20.1560.10">
    <property type="entry name" value="ABC transporter type 1, transmembrane domain"/>
    <property type="match status" value="1"/>
</dbReference>
<evidence type="ECO:0000256" key="2">
    <source>
        <dbReference type="ARBA" id="ARBA00007577"/>
    </source>
</evidence>
<feature type="region of interest" description="Disordered" evidence="10">
    <location>
        <begin position="621"/>
        <end position="652"/>
    </location>
</feature>
<feature type="region of interest" description="Disordered" evidence="10">
    <location>
        <begin position="1248"/>
        <end position="1273"/>
    </location>
</feature>
<feature type="domain" description="ABC transmembrane type-1" evidence="13">
    <location>
        <begin position="51"/>
        <end position="337"/>
    </location>
</feature>
<name>A0A9R0YK06_TRITD</name>
<dbReference type="EMBL" id="LT934122">
    <property type="protein sequence ID" value="VAI55908.1"/>
    <property type="molecule type" value="Genomic_DNA"/>
</dbReference>
<feature type="transmembrane region" description="Helical" evidence="11">
    <location>
        <begin position="685"/>
        <end position="706"/>
    </location>
</feature>
<dbReference type="InterPro" id="IPR027417">
    <property type="entry name" value="P-loop_NTPase"/>
</dbReference>
<dbReference type="GO" id="GO:0015421">
    <property type="term" value="F:ABC-type oligopeptide transporter activity"/>
    <property type="evidence" value="ECO:0007669"/>
    <property type="project" value="TreeGrafter"/>
</dbReference>
<feature type="transmembrane region" description="Helical" evidence="11">
    <location>
        <begin position="96"/>
        <end position="118"/>
    </location>
</feature>
<feature type="transmembrane region" description="Helical" evidence="11">
    <location>
        <begin position="45"/>
        <end position="69"/>
    </location>
</feature>
<dbReference type="PANTHER" id="PTHR43394">
    <property type="entry name" value="ATP-DEPENDENT PERMEASE MDL1, MITOCHONDRIAL"/>
    <property type="match status" value="1"/>
</dbReference>
<evidence type="ECO:0000256" key="3">
    <source>
        <dbReference type="ARBA" id="ARBA00022448"/>
    </source>
</evidence>
<keyword evidence="15" id="KW-1185">Reference proteome</keyword>
<dbReference type="AlphaFoldDB" id="A0A9R0YK06"/>
<evidence type="ECO:0000256" key="9">
    <source>
        <dbReference type="ARBA" id="ARBA00023136"/>
    </source>
</evidence>
<feature type="domain" description="ABC transporter" evidence="12">
    <location>
        <begin position="999"/>
        <end position="1246"/>
    </location>
</feature>
<dbReference type="SUPFAM" id="SSF90123">
    <property type="entry name" value="ABC transporter transmembrane region"/>
    <property type="match status" value="2"/>
</dbReference>
<feature type="domain" description="ABC transmembrane type-1" evidence="13">
    <location>
        <begin position="678"/>
        <end position="962"/>
    </location>
</feature>
<feature type="region of interest" description="Disordered" evidence="10">
    <location>
        <begin position="1"/>
        <end position="22"/>
    </location>
</feature>
<feature type="transmembrane region" description="Helical" evidence="11">
    <location>
        <begin position="718"/>
        <end position="739"/>
    </location>
</feature>
<evidence type="ECO:0000259" key="13">
    <source>
        <dbReference type="PROSITE" id="PS50929"/>
    </source>
</evidence>
<dbReference type="CDD" id="cd18577">
    <property type="entry name" value="ABC_6TM_Pgp_ABCB1_D1_like"/>
    <property type="match status" value="1"/>
</dbReference>
<evidence type="ECO:0000256" key="5">
    <source>
        <dbReference type="ARBA" id="ARBA00022737"/>
    </source>
</evidence>
<dbReference type="Gramene" id="TRITD6Bv1G062620.1">
    <property type="protein sequence ID" value="TRITD6Bv1G062620.1"/>
    <property type="gene ID" value="TRITD6Bv1G062620"/>
</dbReference>
<feature type="compositionally biased region" description="Basic and acidic residues" evidence="10">
    <location>
        <begin position="1"/>
        <end position="20"/>
    </location>
</feature>
<dbReference type="Pfam" id="PF00664">
    <property type="entry name" value="ABC_membrane"/>
    <property type="match status" value="2"/>
</dbReference>
<organism evidence="14 15">
    <name type="scientific">Triticum turgidum subsp. durum</name>
    <name type="common">Durum wheat</name>
    <name type="synonym">Triticum durum</name>
    <dbReference type="NCBI Taxonomy" id="4567"/>
    <lineage>
        <taxon>Eukaryota</taxon>
        <taxon>Viridiplantae</taxon>
        <taxon>Streptophyta</taxon>
        <taxon>Embryophyta</taxon>
        <taxon>Tracheophyta</taxon>
        <taxon>Spermatophyta</taxon>
        <taxon>Magnoliopsida</taxon>
        <taxon>Liliopsida</taxon>
        <taxon>Poales</taxon>
        <taxon>Poaceae</taxon>
        <taxon>BOP clade</taxon>
        <taxon>Pooideae</taxon>
        <taxon>Triticodae</taxon>
        <taxon>Triticeae</taxon>
        <taxon>Triticinae</taxon>
        <taxon>Triticum</taxon>
    </lineage>
</organism>
<dbReference type="GO" id="GO:0005743">
    <property type="term" value="C:mitochondrial inner membrane"/>
    <property type="evidence" value="ECO:0007669"/>
    <property type="project" value="TreeGrafter"/>
</dbReference>
<sequence length="1273" mass="138305">MEEKDCPVESFKPEDDKKSTPPEIAVADEPFPFFGLLCYADALDWLLMVSGTIGSFVHGMAPAMSYYILGKAVDMFGDNIGNREAIVHQLTKLLPYMWSLAIITLPAGMIEITCWMYTSQRQMTRMQMAYLGSVLSQDVGAFDTDLTTANIMAGTTNHMSVIKDAIGEKMGHFISNFSTFLVAVIVAFVCCWEVGMLSLLVVPMLLVVGATYAKTMIGMSMTRTAFVSETTTVVEQTLSHIKTVFSFVGENSAMKSFVKCMDKQYKLSKKEAFIKGLGLGMLQIVTFCSYSLTIYVGAVAVTRRSAKAGETIAAVINILSGAIYLSNAAPDLQIFSQAKAAGKEVFKVIKRNPVISSESNGRILEKVIGDIEIREVHFTYPSREDNPILQGFSLTVPAGKIVALVGSSGCGKSTVISLVQRFYDAMSGDILIDGQNIKELDLKSLRRNIGSVSQEPSLFSGTISDNLRIGKMGATDEEVTEAAKTANVHTFISKLPNQYSTEVGERGVQLSGGQKQRIAIARAILKNPPILLLDEATSALDSESEKLVQDALDRAMQGRTVILIAHRISTIINADKIVVVENGRVAHSGTHKELLEKSAFYSSVCNMQNLEKESDKIGERITEQDEEEQDNKPSFAADDEEKRIELTSKQPKQGIRKRTSAFYRIFLGTFKLVPGKVLLGSTAAAISGISRPIFAFFIITVAMAYLETDAERIVGKYSVILFLVGFLTFFSNIFQHYVYGLVGERAMNNLREALFSVVLRSEVGWFEEPGNSVGFLTSRVVSDTSMIKTIISDRMSVIVQCISSILIATVLSTAVNWRMALAVYAMMPCHLIAGLVQVRSAKGFATDISSSHQKLISLTSEAVSNIRTVASFVQEEEILRKADLALQEPMRTIRMESIKYGALQGVALCLWHMTHAIQLSCTIALLGKGLATFENCVRSYQTFALTVPSITELWTLIPMVMSALAVLDPALDILDRETTIVPDVPKASHDEEDRIVGGIAFEGVSFSYPSRAKVTILDGFSLAIKPGQRVALVGPSGAGKSTVFALLLRFYEPSQGRVLVDSKDIRDYNLKWLRRQIGLVQQEPILFNLSIRENISYGNEGASEAEIVQAATEANIHEFISGLSAGYGTVVGDKGSQLSGGQKQRIAIARTILKKPAILLLDEATSALDGESERVVMSSLAAKGWGKSGIGEVSSSTTTSITIAHRLSTVAGADAIVVMEKGAVVEMGSHETLVSASNGVYSRMYPGPVLGRGERGGRPGPPKARGPLPGIRT</sequence>
<dbReference type="InterPro" id="IPR039421">
    <property type="entry name" value="Type_1_exporter"/>
</dbReference>
<dbReference type="SMART" id="SM00382">
    <property type="entry name" value="AAA"/>
    <property type="match status" value="2"/>
</dbReference>